<keyword evidence="3" id="KW-1185">Reference proteome</keyword>
<dbReference type="SUPFAM" id="SSF53335">
    <property type="entry name" value="S-adenosyl-L-methionine-dependent methyltransferases"/>
    <property type="match status" value="1"/>
</dbReference>
<keyword evidence="2" id="KW-0489">Methyltransferase</keyword>
<comment type="caution">
    <text evidence="2">The sequence shown here is derived from an EMBL/GenBank/DDBJ whole genome shotgun (WGS) entry which is preliminary data.</text>
</comment>
<proteinExistence type="predicted"/>
<name>A0A4S1E227_9FLAO</name>
<keyword evidence="2" id="KW-0808">Transferase</keyword>
<dbReference type="Gene3D" id="3.40.50.150">
    <property type="entry name" value="Vaccinia Virus protein VP39"/>
    <property type="match status" value="1"/>
</dbReference>
<dbReference type="GO" id="GO:0008757">
    <property type="term" value="F:S-adenosylmethionine-dependent methyltransferase activity"/>
    <property type="evidence" value="ECO:0007669"/>
    <property type="project" value="InterPro"/>
</dbReference>
<dbReference type="AlphaFoldDB" id="A0A4S1E227"/>
<dbReference type="InterPro" id="IPR029063">
    <property type="entry name" value="SAM-dependent_MTases_sf"/>
</dbReference>
<dbReference type="InterPro" id="IPR013216">
    <property type="entry name" value="Methyltransf_11"/>
</dbReference>
<evidence type="ECO:0000313" key="3">
    <source>
        <dbReference type="Proteomes" id="UP000307602"/>
    </source>
</evidence>
<accession>A0A4S1E227</accession>
<organism evidence="2 3">
    <name type="scientific">Flavivirga rizhaonensis</name>
    <dbReference type="NCBI Taxonomy" id="2559571"/>
    <lineage>
        <taxon>Bacteria</taxon>
        <taxon>Pseudomonadati</taxon>
        <taxon>Bacteroidota</taxon>
        <taxon>Flavobacteriia</taxon>
        <taxon>Flavobacteriales</taxon>
        <taxon>Flavobacteriaceae</taxon>
        <taxon>Flavivirga</taxon>
    </lineage>
</organism>
<evidence type="ECO:0000259" key="1">
    <source>
        <dbReference type="Pfam" id="PF08241"/>
    </source>
</evidence>
<dbReference type="Proteomes" id="UP000307602">
    <property type="component" value="Unassembled WGS sequence"/>
</dbReference>
<reference evidence="2 3" key="1">
    <citation type="submission" date="2019-04" db="EMBL/GenBank/DDBJ databases">
        <authorList>
            <person name="Liu A."/>
        </authorList>
    </citation>
    <scope>NUCLEOTIDE SEQUENCE [LARGE SCALE GENOMIC DNA]</scope>
    <source>
        <strain evidence="2 3">RZ03</strain>
    </source>
</reference>
<dbReference type="GO" id="GO:0032259">
    <property type="term" value="P:methylation"/>
    <property type="evidence" value="ECO:0007669"/>
    <property type="project" value="UniProtKB-KW"/>
</dbReference>
<gene>
    <name evidence="2" type="ORF">EM932_02610</name>
</gene>
<protein>
    <submittedName>
        <fullName evidence="2">Class I SAM-dependent methyltransferase</fullName>
    </submittedName>
</protein>
<sequence>MTKIEFLKENLINPSTGKGCKSFEENEVIFECGGKSDVLNNIPIIIDESTSIFKSKDILEKAPTTQNSNYRKDNFKNTFRKKILPSLSKDFSFKKRYTELAKQFENKRILVIGAGDKIDFYNEIFKNALVITSDVHLQFSPDLVFDAHQIPFQNASFDLIIASQVLEHTFKPWIVANELQRVVKINGFLLVEVPFNFPYHSPPYDFFRFTFTGLRSLFHKCSLHNYEASEGSASAVATFNSQFLIDLFKNRYLRMIVLFISRLLFGWLKYIDLLKSRKNYFSMISPMGFNMVFTRDEKERTNEELLNEFYKLKV</sequence>
<feature type="domain" description="Methyltransferase type 11" evidence="1">
    <location>
        <begin position="143"/>
        <end position="190"/>
    </location>
</feature>
<dbReference type="EMBL" id="SRSO01000002">
    <property type="protein sequence ID" value="TGV04435.1"/>
    <property type="molecule type" value="Genomic_DNA"/>
</dbReference>
<dbReference type="RefSeq" id="WP_135875196.1">
    <property type="nucleotide sequence ID" value="NZ_SRSO01000002.1"/>
</dbReference>
<dbReference type="OrthoDB" id="9805171at2"/>
<dbReference type="Pfam" id="PF08241">
    <property type="entry name" value="Methyltransf_11"/>
    <property type="match status" value="1"/>
</dbReference>
<evidence type="ECO:0000313" key="2">
    <source>
        <dbReference type="EMBL" id="TGV04435.1"/>
    </source>
</evidence>